<dbReference type="EMBL" id="SACP01000008">
    <property type="protein sequence ID" value="RVU18683.1"/>
    <property type="molecule type" value="Genomic_DNA"/>
</dbReference>
<keyword evidence="1" id="KW-0732">Signal</keyword>
<proteinExistence type="predicted"/>
<organism evidence="2 3">
    <name type="scientific">Methylobacterium oryzihabitans</name>
    <dbReference type="NCBI Taxonomy" id="2499852"/>
    <lineage>
        <taxon>Bacteria</taxon>
        <taxon>Pseudomonadati</taxon>
        <taxon>Pseudomonadota</taxon>
        <taxon>Alphaproteobacteria</taxon>
        <taxon>Hyphomicrobiales</taxon>
        <taxon>Methylobacteriaceae</taxon>
        <taxon>Methylobacterium</taxon>
    </lineage>
</organism>
<evidence type="ECO:0008006" key="4">
    <source>
        <dbReference type="Google" id="ProtNLM"/>
    </source>
</evidence>
<reference evidence="2 3" key="1">
    <citation type="submission" date="2019-01" db="EMBL/GenBank/DDBJ databases">
        <authorList>
            <person name="Chen W.-M."/>
        </authorList>
    </citation>
    <scope>NUCLEOTIDE SEQUENCE [LARGE SCALE GENOMIC DNA]</scope>
    <source>
        <strain evidence="2 3">TER-1</strain>
    </source>
</reference>
<name>A0A437P8U5_9HYPH</name>
<dbReference type="OrthoDB" id="7864919at2"/>
<accession>A0A437P8U5</accession>
<keyword evidence="3" id="KW-1185">Reference proteome</keyword>
<evidence type="ECO:0000313" key="3">
    <source>
        <dbReference type="Proteomes" id="UP000286997"/>
    </source>
</evidence>
<dbReference type="AlphaFoldDB" id="A0A437P8U5"/>
<dbReference type="RefSeq" id="WP_127728627.1">
    <property type="nucleotide sequence ID" value="NZ_SACP01000008.1"/>
</dbReference>
<dbReference type="Proteomes" id="UP000286997">
    <property type="component" value="Unassembled WGS sequence"/>
</dbReference>
<evidence type="ECO:0000313" key="2">
    <source>
        <dbReference type="EMBL" id="RVU18683.1"/>
    </source>
</evidence>
<comment type="caution">
    <text evidence="2">The sequence shown here is derived from an EMBL/GenBank/DDBJ whole genome shotgun (WGS) entry which is preliminary data.</text>
</comment>
<gene>
    <name evidence="2" type="ORF">EOE48_09865</name>
</gene>
<sequence>MSGILVVALVCLSSVPAQDCTRDTAQDVMTAPAHSPQECLLLGPSIAAGSGRGTEPGTYVKTVCERRR</sequence>
<evidence type="ECO:0000256" key="1">
    <source>
        <dbReference type="SAM" id="SignalP"/>
    </source>
</evidence>
<feature type="chain" id="PRO_5019107417" description="Ribosomal protein S27" evidence="1">
    <location>
        <begin position="20"/>
        <end position="68"/>
    </location>
</feature>
<feature type="signal peptide" evidence="1">
    <location>
        <begin position="1"/>
        <end position="19"/>
    </location>
</feature>
<protein>
    <recommendedName>
        <fullName evidence="4">Ribosomal protein S27</fullName>
    </recommendedName>
</protein>